<dbReference type="OrthoDB" id="836926at2"/>
<evidence type="ECO:0000313" key="1">
    <source>
        <dbReference type="EMBL" id="PZV83975.1"/>
    </source>
</evidence>
<dbReference type="AlphaFoldDB" id="A0A326RSM0"/>
<proteinExistence type="predicted"/>
<keyword evidence="2" id="KW-1185">Reference proteome</keyword>
<sequence length="247" mass="27216">MMAFTKKNHCSAFYQTLAGVLLVGTSCSSIKNSPKYGLGEEVYLSKIDEGNSQQLYLEEQGEVLEFYEVERKDGKWVVPDGKSPLLVIDKTNPEFANQLHLTKKSFDLDLITIPIKYRPAQSVVPSQINSVLNAAAYLGYRLDYYQLDGSATSPLGKVNLTTDHFGVSFGGFLGIGNSDVNEFLTAGIVPIDYQGIVLSKGIAAIFAVNKFTLGLAIGWDNLLDSNRSFWIYQNKPWLGLTIGINLN</sequence>
<name>A0A326RSM0_9BACT</name>
<dbReference type="RefSeq" id="WP_111392579.1">
    <property type="nucleotide sequence ID" value="NZ_QKTX01000005.1"/>
</dbReference>
<gene>
    <name evidence="1" type="ORF">CLV31_105201</name>
</gene>
<dbReference type="EMBL" id="QKTX01000005">
    <property type="protein sequence ID" value="PZV83975.1"/>
    <property type="molecule type" value="Genomic_DNA"/>
</dbReference>
<dbReference type="Proteomes" id="UP000248917">
    <property type="component" value="Unassembled WGS sequence"/>
</dbReference>
<dbReference type="PROSITE" id="PS51257">
    <property type="entry name" value="PROKAR_LIPOPROTEIN"/>
    <property type="match status" value="1"/>
</dbReference>
<evidence type="ECO:0000313" key="2">
    <source>
        <dbReference type="Proteomes" id="UP000248917"/>
    </source>
</evidence>
<reference evidence="1 2" key="1">
    <citation type="submission" date="2018-06" db="EMBL/GenBank/DDBJ databases">
        <title>Genomic Encyclopedia of Archaeal and Bacterial Type Strains, Phase II (KMG-II): from individual species to whole genera.</title>
        <authorList>
            <person name="Goeker M."/>
        </authorList>
    </citation>
    <scope>NUCLEOTIDE SEQUENCE [LARGE SCALE GENOMIC DNA]</scope>
    <source>
        <strain evidence="1 2">T4</strain>
    </source>
</reference>
<protein>
    <submittedName>
        <fullName evidence="1">Uncharacterized protein</fullName>
    </submittedName>
</protein>
<comment type="caution">
    <text evidence="1">The sequence shown here is derived from an EMBL/GenBank/DDBJ whole genome shotgun (WGS) entry which is preliminary data.</text>
</comment>
<accession>A0A326RSM0</accession>
<organism evidence="1 2">
    <name type="scientific">Algoriphagus aquaeductus</name>
    <dbReference type="NCBI Taxonomy" id="475299"/>
    <lineage>
        <taxon>Bacteria</taxon>
        <taxon>Pseudomonadati</taxon>
        <taxon>Bacteroidota</taxon>
        <taxon>Cytophagia</taxon>
        <taxon>Cytophagales</taxon>
        <taxon>Cyclobacteriaceae</taxon>
        <taxon>Algoriphagus</taxon>
    </lineage>
</organism>